<organism evidence="4 5">
    <name type="scientific">Dictyobacter arantiisoli</name>
    <dbReference type="NCBI Taxonomy" id="2014874"/>
    <lineage>
        <taxon>Bacteria</taxon>
        <taxon>Bacillati</taxon>
        <taxon>Chloroflexota</taxon>
        <taxon>Ktedonobacteria</taxon>
        <taxon>Ktedonobacterales</taxon>
        <taxon>Dictyobacteraceae</taxon>
        <taxon>Dictyobacter</taxon>
    </lineage>
</organism>
<gene>
    <name evidence="4" type="ORF">KDI_11420</name>
</gene>
<evidence type="ECO:0000313" key="5">
    <source>
        <dbReference type="Proteomes" id="UP000322530"/>
    </source>
</evidence>
<evidence type="ECO:0000313" key="4">
    <source>
        <dbReference type="EMBL" id="GCF07578.1"/>
    </source>
</evidence>
<name>A0A5A5T847_9CHLR</name>
<keyword evidence="5" id="KW-1185">Reference proteome</keyword>
<evidence type="ECO:0000256" key="2">
    <source>
        <dbReference type="ARBA" id="ARBA00022448"/>
    </source>
</evidence>
<protein>
    <recommendedName>
        <fullName evidence="6">ABC transporter-binding protein</fullName>
    </recommendedName>
</protein>
<comment type="caution">
    <text evidence="4">The sequence shown here is derived from an EMBL/GenBank/DDBJ whole genome shotgun (WGS) entry which is preliminary data.</text>
</comment>
<dbReference type="EMBL" id="BIXY01000011">
    <property type="protein sequence ID" value="GCF07578.1"/>
    <property type="molecule type" value="Genomic_DNA"/>
</dbReference>
<reference evidence="4 5" key="1">
    <citation type="submission" date="2019-01" db="EMBL/GenBank/DDBJ databases">
        <title>Draft genome sequence of Dictyobacter sp. Uno17.</title>
        <authorList>
            <person name="Wang C.M."/>
            <person name="Zheng Y."/>
            <person name="Sakai Y."/>
            <person name="Abe K."/>
            <person name="Yokota A."/>
            <person name="Yabe S."/>
        </authorList>
    </citation>
    <scope>NUCLEOTIDE SEQUENCE [LARGE SCALE GENOMIC DNA]</scope>
    <source>
        <strain evidence="4 5">Uno17</strain>
    </source>
</reference>
<dbReference type="Pfam" id="PF01547">
    <property type="entry name" value="SBP_bac_1"/>
    <property type="match status" value="1"/>
</dbReference>
<dbReference type="PANTHER" id="PTHR30061:SF50">
    <property type="entry name" value="MALTOSE_MALTODEXTRIN-BINDING PERIPLASMIC PROTEIN"/>
    <property type="match status" value="1"/>
</dbReference>
<evidence type="ECO:0000256" key="3">
    <source>
        <dbReference type="ARBA" id="ARBA00022729"/>
    </source>
</evidence>
<sequence>MDTASQKGLAGWNDHRITRRQCSQMLLTVGMLGAGLGSMLSACTQQPANLYWHSEDDENHSFQYLSRKFNETHPDIQIQQMRLSPGSPYNPHDDVMNHIKSDQYRPDVISLDVVWMKEFATNGWLEPLDRYWQPIQDRANYLPNALQAVNFDGHIWAAPLHTDVGVLFYRTDIVKTAPTTWDELKSLSLEATRSGKAAYGYVWQGIKTEALMCNFVEVLSSFGGHLFDPHDPKKVTIYHPEAVQALQTMIDWIHGPQAISPLQVLGYDESGSNTTWNNGKAVFMRNWPSHIFWSNDAQQSKIAEQFNVTALPAGSTSTRACLGGWQLGINAFSPHKDDAWTFIKWMLEKDAQQYLAVKETFPVTLKDIYNDQYIDDFNPFFKKIPDILRTAQNRPQLVNYPQVANAIQQYVYLAIQQPKIYPADMALKLLQGQLEQIMHQSK</sequence>
<accession>A0A5A5T847</accession>
<dbReference type="Gene3D" id="3.40.190.10">
    <property type="entry name" value="Periplasmic binding protein-like II"/>
    <property type="match status" value="2"/>
</dbReference>
<evidence type="ECO:0000256" key="1">
    <source>
        <dbReference type="ARBA" id="ARBA00008520"/>
    </source>
</evidence>
<dbReference type="OrthoDB" id="9808332at2"/>
<dbReference type="PANTHER" id="PTHR30061">
    <property type="entry name" value="MALTOSE-BINDING PERIPLASMIC PROTEIN"/>
    <property type="match status" value="1"/>
</dbReference>
<comment type="similarity">
    <text evidence="1">Belongs to the bacterial solute-binding protein 1 family.</text>
</comment>
<dbReference type="GO" id="GO:0042956">
    <property type="term" value="P:maltodextrin transmembrane transport"/>
    <property type="evidence" value="ECO:0007669"/>
    <property type="project" value="TreeGrafter"/>
</dbReference>
<dbReference type="SUPFAM" id="SSF53850">
    <property type="entry name" value="Periplasmic binding protein-like II"/>
    <property type="match status" value="1"/>
</dbReference>
<dbReference type="RefSeq" id="WP_149400586.1">
    <property type="nucleotide sequence ID" value="NZ_BIXY01000011.1"/>
</dbReference>
<keyword evidence="3" id="KW-0732">Signal</keyword>
<dbReference type="InterPro" id="IPR006059">
    <property type="entry name" value="SBP"/>
</dbReference>
<keyword evidence="2" id="KW-0813">Transport</keyword>
<evidence type="ECO:0008006" key="6">
    <source>
        <dbReference type="Google" id="ProtNLM"/>
    </source>
</evidence>
<proteinExistence type="inferred from homology"/>
<dbReference type="AlphaFoldDB" id="A0A5A5T847"/>
<dbReference type="CDD" id="cd14750">
    <property type="entry name" value="PBP2_TMBP"/>
    <property type="match status" value="1"/>
</dbReference>
<dbReference type="Proteomes" id="UP000322530">
    <property type="component" value="Unassembled WGS sequence"/>
</dbReference>
<dbReference type="GO" id="GO:0015768">
    <property type="term" value="P:maltose transport"/>
    <property type="evidence" value="ECO:0007669"/>
    <property type="project" value="TreeGrafter"/>
</dbReference>
<dbReference type="GO" id="GO:1901982">
    <property type="term" value="F:maltose binding"/>
    <property type="evidence" value="ECO:0007669"/>
    <property type="project" value="TreeGrafter"/>
</dbReference>
<dbReference type="GO" id="GO:0055052">
    <property type="term" value="C:ATP-binding cassette (ABC) transporter complex, substrate-binding subunit-containing"/>
    <property type="evidence" value="ECO:0007669"/>
    <property type="project" value="TreeGrafter"/>
</dbReference>